<comment type="caution">
    <text evidence="1">The sequence shown here is derived from an EMBL/GenBank/DDBJ whole genome shotgun (WGS) entry which is preliminary data.</text>
</comment>
<accession>Q08VL1</accession>
<proteinExistence type="predicted"/>
<dbReference type="EMBL" id="AAMD01000113">
    <property type="protein sequence ID" value="EAU64537.1"/>
    <property type="molecule type" value="Genomic_DNA"/>
</dbReference>
<name>Q08VL1_STIAD</name>
<evidence type="ECO:0000313" key="2">
    <source>
        <dbReference type="Proteomes" id="UP000032702"/>
    </source>
</evidence>
<gene>
    <name evidence="1" type="ORF">STIAU_1115</name>
</gene>
<reference evidence="1 2" key="1">
    <citation type="submission" date="2006-04" db="EMBL/GenBank/DDBJ databases">
        <authorList>
            <person name="Nierman W.C."/>
        </authorList>
    </citation>
    <scope>NUCLEOTIDE SEQUENCE [LARGE SCALE GENOMIC DNA]</scope>
    <source>
        <strain evidence="1 2">DW4/3-1</strain>
    </source>
</reference>
<dbReference type="AlphaFoldDB" id="Q08VL1"/>
<evidence type="ECO:0000313" key="1">
    <source>
        <dbReference type="EMBL" id="EAU64537.1"/>
    </source>
</evidence>
<organism evidence="1 2">
    <name type="scientific">Stigmatella aurantiaca (strain DW4/3-1)</name>
    <dbReference type="NCBI Taxonomy" id="378806"/>
    <lineage>
        <taxon>Bacteria</taxon>
        <taxon>Pseudomonadati</taxon>
        <taxon>Myxococcota</taxon>
        <taxon>Myxococcia</taxon>
        <taxon>Myxococcales</taxon>
        <taxon>Cystobacterineae</taxon>
        <taxon>Archangiaceae</taxon>
        <taxon>Stigmatella</taxon>
    </lineage>
</organism>
<protein>
    <submittedName>
        <fullName evidence="1">Uncharacterized protein</fullName>
    </submittedName>
</protein>
<sequence>MEEGPTSLHLLALLLEPGLRQELREACGREAGVAQLGQHVAQVGPRVHAEPVTAEHQGVSESCALTCGVAASEQVVVAADGNQPDEALHLPVVQRQATVLEEAAEGEIPVLGVGDGLAQRSFGSHLGLELFQQGEGVCVDGGAFLQAQLAALLGRQPALGGFALDGVQLLNVGKHQSGARLSCPESLLEAAPSVHPARHLRAGRGGSEQGVITRVAVGLNVALTRREDFLGALPTPVRSVLDEEVAALADVGPEVAAFDAARVVLVQHAQARVVRLDEEVLEGFLLEPLHQGRQYVACPGQPVSQCGGRQLHSVALVENGLLAMQRQPISVLAHQQLGQQAGARQGTRQRGFGGWRTDDTLLAPGAGELGPLLHLDEEARRLQLQPLADFLAHGSALLATAGAGSLLGGDGHHHLAPLQVRRQGLSPTRSLSAGRRLVTRAVRRTRGKGRGRRRGRCLLRRFGDRGRSALRAQEGQQQLELVGRRLLTAAPVQLAERLLEPLRRGGVRLLQPGQEVHQHLNGLEALALLQQPQHVGAHAFKLTGSLLLPLQLTGLISYCRGRRHARPAMPTSEVGRN</sequence>
<dbReference type="Proteomes" id="UP000032702">
    <property type="component" value="Unassembled WGS sequence"/>
</dbReference>